<dbReference type="InterPro" id="IPR000727">
    <property type="entry name" value="T_SNARE_dom"/>
</dbReference>
<evidence type="ECO:0000256" key="9">
    <source>
        <dbReference type="SAM" id="Phobius"/>
    </source>
</evidence>
<evidence type="ECO:0000256" key="3">
    <source>
        <dbReference type="ARBA" id="ARBA00022448"/>
    </source>
</evidence>
<proteinExistence type="inferred from homology"/>
<evidence type="ECO:0000256" key="5">
    <source>
        <dbReference type="ARBA" id="ARBA00022927"/>
    </source>
</evidence>
<dbReference type="PANTHER" id="PTHR15959:SF0">
    <property type="entry name" value="SYNTAXIN-18"/>
    <property type="match status" value="1"/>
</dbReference>
<evidence type="ECO:0000313" key="11">
    <source>
        <dbReference type="EMBL" id="BAM81108.1"/>
    </source>
</evidence>
<dbReference type="GO" id="GO:0005783">
    <property type="term" value="C:endoplasmic reticulum"/>
    <property type="evidence" value="ECO:0007669"/>
    <property type="project" value="TreeGrafter"/>
</dbReference>
<dbReference type="RefSeq" id="XP_005537144.1">
    <property type="nucleotide sequence ID" value="XM_005537087.1"/>
</dbReference>
<dbReference type="Gramene" id="CMM280CT">
    <property type="protein sequence ID" value="CMM280CT"/>
    <property type="gene ID" value="CMM280C"/>
</dbReference>
<name>M1VIT8_CYAM1</name>
<comment type="subcellular location">
    <subcellularLocation>
        <location evidence="1">Membrane</location>
        <topology evidence="1">Single-pass type IV membrane protein</topology>
    </subcellularLocation>
</comment>
<dbReference type="KEGG" id="cme:CYME_CMM280C"/>
<keyword evidence="5" id="KW-0653">Protein transport</keyword>
<gene>
    <name evidence="11" type="ORF">CYME_CMM280C</name>
</gene>
<dbReference type="GeneID" id="16994964"/>
<feature type="domain" description="T-SNARE coiled-coil homology" evidence="10">
    <location>
        <begin position="235"/>
        <end position="297"/>
    </location>
</feature>
<dbReference type="InterPro" id="IPR010989">
    <property type="entry name" value="SNARE"/>
</dbReference>
<evidence type="ECO:0000256" key="2">
    <source>
        <dbReference type="ARBA" id="ARBA00009063"/>
    </source>
</evidence>
<dbReference type="HOGENOM" id="CLU_853535_0_0_1"/>
<evidence type="ECO:0000256" key="8">
    <source>
        <dbReference type="ARBA" id="ARBA00023136"/>
    </source>
</evidence>
<feature type="transmembrane region" description="Helical" evidence="9">
    <location>
        <begin position="304"/>
        <end position="322"/>
    </location>
</feature>
<keyword evidence="4 9" id="KW-0812">Transmembrane</keyword>
<evidence type="ECO:0000256" key="4">
    <source>
        <dbReference type="ARBA" id="ARBA00022692"/>
    </source>
</evidence>
<keyword evidence="12" id="KW-1185">Reference proteome</keyword>
<evidence type="ECO:0000256" key="7">
    <source>
        <dbReference type="ARBA" id="ARBA00023054"/>
    </source>
</evidence>
<organism evidence="11 12">
    <name type="scientific">Cyanidioschyzon merolae (strain NIES-3377 / 10D)</name>
    <name type="common">Unicellular red alga</name>
    <dbReference type="NCBI Taxonomy" id="280699"/>
    <lineage>
        <taxon>Eukaryota</taxon>
        <taxon>Rhodophyta</taxon>
        <taxon>Bangiophyceae</taxon>
        <taxon>Cyanidiales</taxon>
        <taxon>Cyanidiaceae</taxon>
        <taxon>Cyanidioschyzon</taxon>
    </lineage>
</organism>
<keyword evidence="3" id="KW-0813">Transport</keyword>
<dbReference type="STRING" id="280699.M1VIT8"/>
<dbReference type="Gene3D" id="1.20.5.110">
    <property type="match status" value="1"/>
</dbReference>
<dbReference type="AlphaFoldDB" id="M1VIT8"/>
<dbReference type="GO" id="GO:0031201">
    <property type="term" value="C:SNARE complex"/>
    <property type="evidence" value="ECO:0007669"/>
    <property type="project" value="TreeGrafter"/>
</dbReference>
<sequence length="326" mass="37057">MAVDRTAELRALCRERDTRFSKIGGAQADKQLSPKVRFKSGTGEAFRLLSEQLLENLRHFALLLHANTGWLLDARNYDYSPKQRVEFEASCTKLLQGLLANLVALRDLAEWPRGSHHSAQRVQHRLVVVETLSSQIETLNQYLRTLLSTSSERKCSAKSHPCITKHAQRGTSSESVHACNHASIPLREIAASNVSLEKKFQEETPREPSEPEGIPAEARGAQAMLLMQPPIFTWEQELTERDRIVRDVERNLIQVSELLHDFSVQVAQQDHVVESLLEDAFRSTEFAERANRELDRMRGADHSWHIVLTVIFLVMALSLLALDRLR</sequence>
<dbReference type="EMBL" id="AP006495">
    <property type="protein sequence ID" value="BAM81108.1"/>
    <property type="molecule type" value="Genomic_DNA"/>
</dbReference>
<reference evidence="11 12" key="2">
    <citation type="journal article" date="2007" name="BMC Biol.">
        <title>A 100%-complete sequence reveals unusually simple genomic features in the hot-spring red alga Cyanidioschyzon merolae.</title>
        <authorList>
            <person name="Nozaki H."/>
            <person name="Takano H."/>
            <person name="Misumi O."/>
            <person name="Terasawa K."/>
            <person name="Matsuzaki M."/>
            <person name="Maruyama S."/>
            <person name="Nishida K."/>
            <person name="Yagisawa F."/>
            <person name="Yoshida Y."/>
            <person name="Fujiwara T."/>
            <person name="Takio S."/>
            <person name="Tamura K."/>
            <person name="Chung S.J."/>
            <person name="Nakamura S."/>
            <person name="Kuroiwa H."/>
            <person name="Tanaka K."/>
            <person name="Sato N."/>
            <person name="Kuroiwa T."/>
        </authorList>
    </citation>
    <scope>NUCLEOTIDE SEQUENCE [LARGE SCALE GENOMIC DNA]</scope>
    <source>
        <strain evidence="11 12">10D</strain>
    </source>
</reference>
<protein>
    <recommendedName>
        <fullName evidence="10">t-SNARE coiled-coil homology domain-containing protein</fullName>
    </recommendedName>
</protein>
<dbReference type="SUPFAM" id="SSF47661">
    <property type="entry name" value="t-snare proteins"/>
    <property type="match status" value="1"/>
</dbReference>
<dbReference type="PROSITE" id="PS50192">
    <property type="entry name" value="T_SNARE"/>
    <property type="match status" value="1"/>
</dbReference>
<keyword evidence="7" id="KW-0175">Coiled coil</keyword>
<dbReference type="PANTHER" id="PTHR15959">
    <property type="entry name" value="SYNTAXIN-18"/>
    <property type="match status" value="1"/>
</dbReference>
<evidence type="ECO:0000256" key="1">
    <source>
        <dbReference type="ARBA" id="ARBA00004211"/>
    </source>
</evidence>
<keyword evidence="6 9" id="KW-1133">Transmembrane helix</keyword>
<dbReference type="Proteomes" id="UP000007014">
    <property type="component" value="Chromosome 13"/>
</dbReference>
<evidence type="ECO:0000256" key="6">
    <source>
        <dbReference type="ARBA" id="ARBA00022989"/>
    </source>
</evidence>
<evidence type="ECO:0000259" key="10">
    <source>
        <dbReference type="PROSITE" id="PS50192"/>
    </source>
</evidence>
<reference evidence="11 12" key="1">
    <citation type="journal article" date="2004" name="Nature">
        <title>Genome sequence of the ultrasmall unicellular red alga Cyanidioschyzon merolae 10D.</title>
        <authorList>
            <person name="Matsuzaki M."/>
            <person name="Misumi O."/>
            <person name="Shin-i T."/>
            <person name="Maruyama S."/>
            <person name="Takahara M."/>
            <person name="Miyagishima S."/>
            <person name="Mori T."/>
            <person name="Nishida K."/>
            <person name="Yagisawa F."/>
            <person name="Nishida K."/>
            <person name="Yoshida Y."/>
            <person name="Nishimura Y."/>
            <person name="Nakao S."/>
            <person name="Kobayashi T."/>
            <person name="Momoyama Y."/>
            <person name="Higashiyama T."/>
            <person name="Minoda A."/>
            <person name="Sano M."/>
            <person name="Nomoto H."/>
            <person name="Oishi K."/>
            <person name="Hayashi H."/>
            <person name="Ohta F."/>
            <person name="Nishizaka S."/>
            <person name="Haga S."/>
            <person name="Miura S."/>
            <person name="Morishita T."/>
            <person name="Kabeya Y."/>
            <person name="Terasawa K."/>
            <person name="Suzuki Y."/>
            <person name="Ishii Y."/>
            <person name="Asakawa S."/>
            <person name="Takano H."/>
            <person name="Ohta N."/>
            <person name="Kuroiwa H."/>
            <person name="Tanaka K."/>
            <person name="Shimizu N."/>
            <person name="Sugano S."/>
            <person name="Sato N."/>
            <person name="Nozaki H."/>
            <person name="Ogasawara N."/>
            <person name="Kohara Y."/>
            <person name="Kuroiwa T."/>
        </authorList>
    </citation>
    <scope>NUCLEOTIDE SEQUENCE [LARGE SCALE GENOMIC DNA]</scope>
    <source>
        <strain evidence="11 12">10D</strain>
    </source>
</reference>
<accession>M1VIT8</accession>
<dbReference type="OMA" id="YWIFCIL"/>
<dbReference type="GO" id="GO:0015031">
    <property type="term" value="P:protein transport"/>
    <property type="evidence" value="ECO:0007669"/>
    <property type="project" value="UniProtKB-KW"/>
</dbReference>
<keyword evidence="8 9" id="KW-0472">Membrane</keyword>
<evidence type="ECO:0000313" key="12">
    <source>
        <dbReference type="Proteomes" id="UP000007014"/>
    </source>
</evidence>
<dbReference type="GO" id="GO:0006890">
    <property type="term" value="P:retrograde vesicle-mediated transport, Golgi to endoplasmic reticulum"/>
    <property type="evidence" value="ECO:0007669"/>
    <property type="project" value="TreeGrafter"/>
</dbReference>
<comment type="similarity">
    <text evidence="2">Belongs to the syntaxin family.</text>
</comment>
<dbReference type="OrthoDB" id="342981at2759"/>